<dbReference type="SUPFAM" id="SSF47384">
    <property type="entry name" value="Homodimeric domain of signal transducing histidine kinase"/>
    <property type="match status" value="1"/>
</dbReference>
<comment type="caution">
    <text evidence="13">The sequence shown here is derived from an EMBL/GenBank/DDBJ whole genome shotgun (WGS) entry which is preliminary data.</text>
</comment>
<dbReference type="GO" id="GO:0016036">
    <property type="term" value="P:cellular response to phosphate starvation"/>
    <property type="evidence" value="ECO:0007669"/>
    <property type="project" value="TreeGrafter"/>
</dbReference>
<evidence type="ECO:0000259" key="11">
    <source>
        <dbReference type="PROSITE" id="PS50113"/>
    </source>
</evidence>
<feature type="transmembrane region" description="Helical" evidence="8">
    <location>
        <begin position="258"/>
        <end position="278"/>
    </location>
</feature>
<keyword evidence="5" id="KW-0418">Kinase</keyword>
<dbReference type="PROSITE" id="PS50109">
    <property type="entry name" value="HIS_KIN"/>
    <property type="match status" value="1"/>
</dbReference>
<dbReference type="GO" id="GO:0000155">
    <property type="term" value="F:phosphorelay sensor kinase activity"/>
    <property type="evidence" value="ECO:0007669"/>
    <property type="project" value="InterPro"/>
</dbReference>
<dbReference type="InterPro" id="IPR013655">
    <property type="entry name" value="PAS_fold_3"/>
</dbReference>
<dbReference type="Pfam" id="PF00989">
    <property type="entry name" value="PAS"/>
    <property type="match status" value="1"/>
</dbReference>
<evidence type="ECO:0000259" key="12">
    <source>
        <dbReference type="PROSITE" id="PS50839"/>
    </source>
</evidence>
<dbReference type="Gene3D" id="3.30.565.10">
    <property type="entry name" value="Histidine kinase-like ATPase, C-terminal domain"/>
    <property type="match status" value="1"/>
</dbReference>
<dbReference type="InterPro" id="IPR000014">
    <property type="entry name" value="PAS"/>
</dbReference>
<evidence type="ECO:0000256" key="4">
    <source>
        <dbReference type="ARBA" id="ARBA00022679"/>
    </source>
</evidence>
<dbReference type="CDD" id="cd00082">
    <property type="entry name" value="HisKA"/>
    <property type="match status" value="1"/>
</dbReference>
<feature type="transmembrane region" description="Helical" evidence="8">
    <location>
        <begin position="299"/>
        <end position="319"/>
    </location>
</feature>
<dbReference type="PROSITE" id="PS50113">
    <property type="entry name" value="PAC"/>
    <property type="match status" value="2"/>
</dbReference>
<keyword evidence="8" id="KW-1133">Transmembrane helix</keyword>
<protein>
    <recommendedName>
        <fullName evidence="2">histidine kinase</fullName>
        <ecNumber evidence="2">2.7.13.3</ecNumber>
    </recommendedName>
</protein>
<dbReference type="InterPro" id="IPR004358">
    <property type="entry name" value="Sig_transdc_His_kin-like_C"/>
</dbReference>
<evidence type="ECO:0000256" key="5">
    <source>
        <dbReference type="ARBA" id="ARBA00022777"/>
    </source>
</evidence>
<evidence type="ECO:0000256" key="6">
    <source>
        <dbReference type="ARBA" id="ARBA00023012"/>
    </source>
</evidence>
<accession>A0A0G1KTV7</accession>
<dbReference type="EC" id="2.7.13.3" evidence="2"/>
<keyword evidence="3" id="KW-0597">Phosphoprotein</keyword>
<dbReference type="GO" id="GO:0005886">
    <property type="term" value="C:plasma membrane"/>
    <property type="evidence" value="ECO:0007669"/>
    <property type="project" value="TreeGrafter"/>
</dbReference>
<dbReference type="InterPro" id="IPR003661">
    <property type="entry name" value="HisK_dim/P_dom"/>
</dbReference>
<dbReference type="InterPro" id="IPR001610">
    <property type="entry name" value="PAC"/>
</dbReference>
<evidence type="ECO:0000259" key="9">
    <source>
        <dbReference type="PROSITE" id="PS50109"/>
    </source>
</evidence>
<dbReference type="GO" id="GO:0004721">
    <property type="term" value="F:phosphoprotein phosphatase activity"/>
    <property type="evidence" value="ECO:0007669"/>
    <property type="project" value="TreeGrafter"/>
</dbReference>
<feature type="domain" description="PAC" evidence="11">
    <location>
        <begin position="572"/>
        <end position="625"/>
    </location>
</feature>
<dbReference type="InterPro" id="IPR005467">
    <property type="entry name" value="His_kinase_dom"/>
</dbReference>
<keyword evidence="6" id="KW-0902">Two-component regulatory system</keyword>
<dbReference type="EMBL" id="LCIH01000013">
    <property type="protein sequence ID" value="KKT51334.1"/>
    <property type="molecule type" value="Genomic_DNA"/>
</dbReference>
<comment type="catalytic activity">
    <reaction evidence="1">
        <text>ATP + protein L-histidine = ADP + protein N-phospho-L-histidine.</text>
        <dbReference type="EC" id="2.7.13.3"/>
    </reaction>
</comment>
<sequence>MVRGGFLDRKITIWLLALGLVLFGYFETKQYTAWLISANRQQMGEDMSFFQNALEMIMHRRLDLAVGLEKFVVSRSDTEIIRDFPLFASGLQNEFEGVRNVGVAKGGVLSLIYPIKGNEGAINYNLMADETPSVKSDIAKAIASKELVVSTPFELRQGGLGVAARKAIFKNNNLWGFISVVIDVPTAINYSGLDKVSQKTMWALRDENKVVFAGDKMVFAKDPALLRIRFGDNYWEMGSLPSGGWVSSILGKVRLFEFAWIILIMIVLMLVNYLWVFVQKSSGKIIQWGGVWETAKPAFWYLFLGVIWILFSDSILSYLVADPALFAKISIVKGWVFVIVTALLLFLWTSRSFDKLETLLSLLKKTQRVAKLGYYVLDIRSGYWEGSDVLLEMMGIDNSYKTDVEGWLNLVHPDQRQMMKNYFIHEVLEAKKPFDKEYKILNRMTGEELWVHGMGKLDFDFQGEPIRMIGTIQNISERRKVQEELASLYSLNLTEKQKMESILRDIGDAVFVTDSKKRIVLANIAMEKLFGLPEKEMTGKKIKEVIKLSYESSGREPEDLIDAVFNKKKLTWPTETLILKNKYGTKISVDGVASPVMDQNEKLVGTVWILRDVTKQRELEKMRTDFISLASHQMRTPLTGIKWFVELLKGEVTKTTGKSIVKYVNSIGESNQRLIDLVNDLLVVSKNDEGFLSVKDLNVYSIKDICQEALVLQGRLFAEKNIQVEGMDQIPEKYEIETDKIQMIQVLGNLLNNAGRYSATGSKIDIRVEKKGGNYIFSVKDRGLGIPESQKPRVFQKFFRADNVAKNIPGSGLGLYLAKSIIEGYRGKIWFESKEGKGTTFFVKLPIKQKKDG</sequence>
<gene>
    <name evidence="13" type="ORF">UW44_C0013G0054</name>
</gene>
<dbReference type="SMART" id="SM00388">
    <property type="entry name" value="HisKA"/>
    <property type="match status" value="1"/>
</dbReference>
<dbReference type="Pfam" id="PF08447">
    <property type="entry name" value="PAS_3"/>
    <property type="match status" value="1"/>
</dbReference>
<feature type="domain" description="PAS" evidence="10">
    <location>
        <begin position="495"/>
        <end position="568"/>
    </location>
</feature>
<dbReference type="SMART" id="SM01079">
    <property type="entry name" value="CHASE"/>
    <property type="match status" value="1"/>
</dbReference>
<dbReference type="InterPro" id="IPR035965">
    <property type="entry name" value="PAS-like_dom_sf"/>
</dbReference>
<dbReference type="PROSITE" id="PS50112">
    <property type="entry name" value="PAS"/>
    <property type="match status" value="1"/>
</dbReference>
<dbReference type="PANTHER" id="PTHR45453:SF1">
    <property type="entry name" value="PHOSPHATE REGULON SENSOR PROTEIN PHOR"/>
    <property type="match status" value="1"/>
</dbReference>
<feature type="transmembrane region" description="Helical" evidence="8">
    <location>
        <begin position="325"/>
        <end position="348"/>
    </location>
</feature>
<dbReference type="GO" id="GO:0006355">
    <property type="term" value="P:regulation of DNA-templated transcription"/>
    <property type="evidence" value="ECO:0007669"/>
    <property type="project" value="InterPro"/>
</dbReference>
<dbReference type="NCBIfam" id="TIGR00229">
    <property type="entry name" value="sensory_box"/>
    <property type="match status" value="2"/>
</dbReference>
<dbReference type="PANTHER" id="PTHR45453">
    <property type="entry name" value="PHOSPHATE REGULON SENSOR PROTEIN PHOR"/>
    <property type="match status" value="1"/>
</dbReference>
<keyword evidence="7 8" id="KW-0472">Membrane</keyword>
<dbReference type="STRING" id="1618387.UW44_C0013G0054"/>
<dbReference type="InterPro" id="IPR003594">
    <property type="entry name" value="HATPase_dom"/>
</dbReference>
<evidence type="ECO:0000313" key="14">
    <source>
        <dbReference type="Proteomes" id="UP000034006"/>
    </source>
</evidence>
<dbReference type="SUPFAM" id="SSF55874">
    <property type="entry name" value="ATPase domain of HSP90 chaperone/DNA topoisomerase II/histidine kinase"/>
    <property type="match status" value="1"/>
</dbReference>
<dbReference type="Gene3D" id="3.30.450.20">
    <property type="entry name" value="PAS domain"/>
    <property type="match status" value="2"/>
</dbReference>
<dbReference type="FunFam" id="3.30.565.10:FF:000006">
    <property type="entry name" value="Sensor histidine kinase WalK"/>
    <property type="match status" value="1"/>
</dbReference>
<evidence type="ECO:0000256" key="7">
    <source>
        <dbReference type="ARBA" id="ARBA00023136"/>
    </source>
</evidence>
<keyword evidence="8" id="KW-0812">Transmembrane</keyword>
<dbReference type="InterPro" id="IPR000700">
    <property type="entry name" value="PAS-assoc_C"/>
</dbReference>
<dbReference type="InterPro" id="IPR036097">
    <property type="entry name" value="HisK_dim/P_sf"/>
</dbReference>
<proteinExistence type="predicted"/>
<organism evidence="13 14">
    <name type="scientific">Candidatus Collierbacteria bacterium GW2011_GWB2_44_22</name>
    <dbReference type="NCBI Taxonomy" id="1618387"/>
    <lineage>
        <taxon>Bacteria</taxon>
        <taxon>Candidatus Collieribacteriota</taxon>
    </lineage>
</organism>
<dbReference type="SMART" id="SM00086">
    <property type="entry name" value="PAC"/>
    <property type="match status" value="2"/>
</dbReference>
<dbReference type="CDD" id="cd00130">
    <property type="entry name" value="PAS"/>
    <property type="match status" value="1"/>
</dbReference>
<dbReference type="InterPro" id="IPR050351">
    <property type="entry name" value="BphY/WalK/GraS-like"/>
</dbReference>
<dbReference type="Proteomes" id="UP000034006">
    <property type="component" value="Unassembled WGS sequence"/>
</dbReference>
<dbReference type="InterPro" id="IPR013767">
    <property type="entry name" value="PAS_fold"/>
</dbReference>
<reference evidence="13 14" key="1">
    <citation type="journal article" date="2015" name="Nature">
        <title>rRNA introns, odd ribosomes, and small enigmatic genomes across a large radiation of phyla.</title>
        <authorList>
            <person name="Brown C.T."/>
            <person name="Hug L.A."/>
            <person name="Thomas B.C."/>
            <person name="Sharon I."/>
            <person name="Castelle C.J."/>
            <person name="Singh A."/>
            <person name="Wilkins M.J."/>
            <person name="Williams K.H."/>
            <person name="Banfield J.F."/>
        </authorList>
    </citation>
    <scope>NUCLEOTIDE SEQUENCE [LARGE SCALE GENOMIC DNA]</scope>
</reference>
<dbReference type="PRINTS" id="PR00344">
    <property type="entry name" value="BCTRLSENSOR"/>
</dbReference>
<evidence type="ECO:0000313" key="13">
    <source>
        <dbReference type="EMBL" id="KKT51334.1"/>
    </source>
</evidence>
<evidence type="ECO:0000256" key="1">
    <source>
        <dbReference type="ARBA" id="ARBA00000085"/>
    </source>
</evidence>
<dbReference type="SMART" id="SM00091">
    <property type="entry name" value="PAS"/>
    <property type="match status" value="1"/>
</dbReference>
<dbReference type="SMART" id="SM00387">
    <property type="entry name" value="HATPase_c"/>
    <property type="match status" value="1"/>
</dbReference>
<feature type="domain" description="PAC" evidence="11">
    <location>
        <begin position="434"/>
        <end position="487"/>
    </location>
</feature>
<feature type="domain" description="CHASE" evidence="12">
    <location>
        <begin position="108"/>
        <end position="212"/>
    </location>
</feature>
<dbReference type="Pfam" id="PF02518">
    <property type="entry name" value="HATPase_c"/>
    <property type="match status" value="1"/>
</dbReference>
<dbReference type="SUPFAM" id="SSF55785">
    <property type="entry name" value="PYP-like sensor domain (PAS domain)"/>
    <property type="match status" value="2"/>
</dbReference>
<evidence type="ECO:0000259" key="10">
    <source>
        <dbReference type="PROSITE" id="PS50112"/>
    </source>
</evidence>
<dbReference type="PROSITE" id="PS50839">
    <property type="entry name" value="CHASE"/>
    <property type="match status" value="1"/>
</dbReference>
<evidence type="ECO:0000256" key="8">
    <source>
        <dbReference type="SAM" id="Phobius"/>
    </source>
</evidence>
<dbReference type="InterPro" id="IPR006189">
    <property type="entry name" value="CHASE_dom"/>
</dbReference>
<feature type="domain" description="Histidine kinase" evidence="9">
    <location>
        <begin position="629"/>
        <end position="849"/>
    </location>
</feature>
<dbReference type="Pfam" id="PF00512">
    <property type="entry name" value="HisKA"/>
    <property type="match status" value="1"/>
</dbReference>
<evidence type="ECO:0000256" key="2">
    <source>
        <dbReference type="ARBA" id="ARBA00012438"/>
    </source>
</evidence>
<dbReference type="AlphaFoldDB" id="A0A0G1KTV7"/>
<name>A0A0G1KTV7_9BACT</name>
<dbReference type="Gene3D" id="2.10.70.100">
    <property type="match status" value="1"/>
</dbReference>
<evidence type="ECO:0000256" key="3">
    <source>
        <dbReference type="ARBA" id="ARBA00022553"/>
    </source>
</evidence>
<dbReference type="Gene3D" id="1.10.287.130">
    <property type="match status" value="1"/>
</dbReference>
<keyword evidence="4" id="KW-0808">Transferase</keyword>
<dbReference type="InterPro" id="IPR036890">
    <property type="entry name" value="HATPase_C_sf"/>
</dbReference>